<protein>
    <submittedName>
        <fullName evidence="1">Uncharacterized protein</fullName>
    </submittedName>
</protein>
<dbReference type="AlphaFoldDB" id="A0AAD5MS37"/>
<organism evidence="1 2">
    <name type="scientific">Parelaphostrongylus tenuis</name>
    <name type="common">Meningeal worm</name>
    <dbReference type="NCBI Taxonomy" id="148309"/>
    <lineage>
        <taxon>Eukaryota</taxon>
        <taxon>Metazoa</taxon>
        <taxon>Ecdysozoa</taxon>
        <taxon>Nematoda</taxon>
        <taxon>Chromadorea</taxon>
        <taxon>Rhabditida</taxon>
        <taxon>Rhabditina</taxon>
        <taxon>Rhabditomorpha</taxon>
        <taxon>Strongyloidea</taxon>
        <taxon>Metastrongylidae</taxon>
        <taxon>Parelaphostrongylus</taxon>
    </lineage>
</organism>
<reference evidence="1" key="1">
    <citation type="submission" date="2021-06" db="EMBL/GenBank/DDBJ databases">
        <title>Parelaphostrongylus tenuis whole genome reference sequence.</title>
        <authorList>
            <person name="Garwood T.J."/>
            <person name="Larsen P.A."/>
            <person name="Fountain-Jones N.M."/>
            <person name="Garbe J.R."/>
            <person name="Macchietto M.G."/>
            <person name="Kania S.A."/>
            <person name="Gerhold R.W."/>
            <person name="Richards J.E."/>
            <person name="Wolf T.M."/>
        </authorList>
    </citation>
    <scope>NUCLEOTIDE SEQUENCE</scope>
    <source>
        <strain evidence="1">MNPRO001-30</strain>
        <tissue evidence="1">Meninges</tissue>
    </source>
</reference>
<name>A0AAD5MS37_PARTN</name>
<evidence type="ECO:0000313" key="2">
    <source>
        <dbReference type="Proteomes" id="UP001196413"/>
    </source>
</evidence>
<dbReference type="Proteomes" id="UP001196413">
    <property type="component" value="Unassembled WGS sequence"/>
</dbReference>
<keyword evidence="2" id="KW-1185">Reference proteome</keyword>
<evidence type="ECO:0000313" key="1">
    <source>
        <dbReference type="EMBL" id="KAJ1360768.1"/>
    </source>
</evidence>
<sequence>MARLGDYEEYQRRQHMLQKTRLWTPSMMISTDLTASLTSPFIGSFIDRRESIGTCSSVDESRHETLIMRYLSHGDLESATFWIDISYAEKSSKSSSLYEFAQYIK</sequence>
<gene>
    <name evidence="1" type="ORF">KIN20_019823</name>
</gene>
<proteinExistence type="predicted"/>
<feature type="non-terminal residue" evidence="1">
    <location>
        <position position="1"/>
    </location>
</feature>
<accession>A0AAD5MS37</accession>
<comment type="caution">
    <text evidence="1">The sequence shown here is derived from an EMBL/GenBank/DDBJ whole genome shotgun (WGS) entry which is preliminary data.</text>
</comment>
<dbReference type="EMBL" id="JAHQIW010003953">
    <property type="protein sequence ID" value="KAJ1360768.1"/>
    <property type="molecule type" value="Genomic_DNA"/>
</dbReference>